<evidence type="ECO:0000313" key="1">
    <source>
        <dbReference type="EMBL" id="ACJ83985.1"/>
    </source>
</evidence>
<name>B7FGV6_MEDTR</name>
<accession>B7FGV6</accession>
<reference evidence="1" key="1">
    <citation type="submission" date="2008-12" db="EMBL/GenBank/DDBJ databases">
        <title>Medicago truncatula full length cdna cloning project.</title>
        <authorList>
            <person name="Moskal W."/>
            <person name="Chan A."/>
            <person name="Cheung F."/>
            <person name="Xiao Y."/>
            <person name="Town C.D."/>
        </authorList>
    </citation>
    <scope>NUCLEOTIDE SEQUENCE</scope>
</reference>
<organism evidence="1">
    <name type="scientific">Medicago truncatula</name>
    <name type="common">Barrel medic</name>
    <name type="synonym">Medicago tribuloides</name>
    <dbReference type="NCBI Taxonomy" id="3880"/>
    <lineage>
        <taxon>Eukaryota</taxon>
        <taxon>Viridiplantae</taxon>
        <taxon>Streptophyta</taxon>
        <taxon>Embryophyta</taxon>
        <taxon>Tracheophyta</taxon>
        <taxon>Spermatophyta</taxon>
        <taxon>Magnoliopsida</taxon>
        <taxon>eudicotyledons</taxon>
        <taxon>Gunneridae</taxon>
        <taxon>Pentapetalae</taxon>
        <taxon>rosids</taxon>
        <taxon>fabids</taxon>
        <taxon>Fabales</taxon>
        <taxon>Fabaceae</taxon>
        <taxon>Papilionoideae</taxon>
        <taxon>50 kb inversion clade</taxon>
        <taxon>NPAAA clade</taxon>
        <taxon>Hologalegina</taxon>
        <taxon>IRL clade</taxon>
        <taxon>Trifolieae</taxon>
        <taxon>Medicago</taxon>
    </lineage>
</organism>
<dbReference type="EMBL" id="BT051321">
    <property type="protein sequence ID" value="ACJ83985.1"/>
    <property type="molecule type" value="mRNA"/>
</dbReference>
<sequence>MALSNTSEKFPYNFGAATSSSSPDGSTVGRGTDLVWNVNTTFARETSSYVRIQTRNSTSSTFQAVASSLTVRRGSGGTVKSLDSTTACCRWTRTTFKISNAWSKRTSYCSTCDCSFSHRCNNDAHHQKNTCYLHACHYISL</sequence>
<protein>
    <submittedName>
        <fullName evidence="1">Uncharacterized protein</fullName>
    </submittedName>
</protein>
<evidence type="ECO:0000313" key="2">
    <source>
        <dbReference type="EMBL" id="AFK38219.1"/>
    </source>
</evidence>
<reference evidence="2" key="2">
    <citation type="submission" date="2012-05" db="EMBL/GenBank/DDBJ databases">
        <authorList>
            <person name="Krishnakumar V."/>
            <person name="Cheung F."/>
            <person name="Xiao Y."/>
            <person name="Chan A."/>
            <person name="Moskal W.A."/>
            <person name="Town C.D."/>
        </authorList>
    </citation>
    <scope>NUCLEOTIDE SEQUENCE</scope>
</reference>
<dbReference type="AlphaFoldDB" id="B7FGV6"/>
<dbReference type="EMBL" id="BT138424">
    <property type="protein sequence ID" value="AFK38219.1"/>
    <property type="molecule type" value="mRNA"/>
</dbReference>
<proteinExistence type="evidence at transcript level"/>